<dbReference type="SMART" id="SM00180">
    <property type="entry name" value="EGF_Lam"/>
    <property type="match status" value="3"/>
</dbReference>
<dbReference type="InterPro" id="IPR001134">
    <property type="entry name" value="Netrin_domain"/>
</dbReference>
<dbReference type="FunFam" id="2.10.25.10:FF:000081">
    <property type="entry name" value="Netrin 1"/>
    <property type="match status" value="1"/>
</dbReference>
<sequence length="601" mass="68398">MPRILWGFIPFYIISLLCPVPRGQENNSNKASTHGGTPDGPCYDAKQRPKYCIPDFINVALGQEVITSNTCGRTPQKLCYFLDSTNVTSRRCQLCDHKNPENSYPPSYMTDTDAQTCWKSESGITFPQNVTLTLPLGRRFELVYVSLRFCSPRPDSMAIYKSMDYGKTWIPFQFYSTHCRRVYDQATTSAISKPMQHEATCTDFQTGVKPLTKGLVAFMPLAGRPSARRFEYSPVLQDWVTATDIRVVFNRLHHGKKMGIRRKTAFYGVSEIQVGGRCKCNGHASRCTASKEGLMCECQHNTLGPECDACKPFYYDRPWQRATPSNAHECVACECNLHSHRCRFNMELYKLSGRKSGGVCLNCRHNTAGRHCHYCKQGYKRDLTKPITSRKACKPCQCHPIGAVNAMCNQTTGQCQCKTGVTGPTCNRCAPGYQQSQSAHMPCVRVQEEMTTTASYPHEWKAGINGTECQSYCKPSHSRVHMNLRKYCKKDYVLRAQLLSMEKSGEWWQFTATVLTVYRQRRVPIRRGDQPLWVPDRDLACDCLRVQVGKSYLIIGNDEESPDPARLILDKNSLSLPWRDVWGHKLRHFQQQERRGKCRVG</sequence>
<dbReference type="SUPFAM" id="SSF57196">
    <property type="entry name" value="EGF/Laminin"/>
    <property type="match status" value="3"/>
</dbReference>
<dbReference type="Pfam" id="PF00053">
    <property type="entry name" value="EGF_laminin"/>
    <property type="match status" value="1"/>
</dbReference>
<dbReference type="AGR" id="Xenbase:XB-GENE-22063029"/>
<dbReference type="RefSeq" id="XP_018083574.1">
    <property type="nucleotide sequence ID" value="XM_018228085.2"/>
</dbReference>
<name>A0A1L8FGS1_XENLA</name>
<dbReference type="Pfam" id="PF00055">
    <property type="entry name" value="Laminin_N"/>
    <property type="match status" value="1"/>
</dbReference>
<dbReference type="GO" id="GO:0009888">
    <property type="term" value="P:tissue development"/>
    <property type="evidence" value="ECO:0000318"/>
    <property type="project" value="GO_Central"/>
</dbReference>
<dbReference type="Gene3D" id="2.10.25.10">
    <property type="entry name" value="Laminin"/>
    <property type="match status" value="2"/>
</dbReference>
<dbReference type="GO" id="GO:0016358">
    <property type="term" value="P:dendrite development"/>
    <property type="evidence" value="ECO:0000318"/>
    <property type="project" value="GO_Central"/>
</dbReference>
<dbReference type="InterPro" id="IPR008993">
    <property type="entry name" value="TIMP-like_OB-fold"/>
</dbReference>
<dbReference type="InterPro" id="IPR008979">
    <property type="entry name" value="Galactose-bd-like_sf"/>
</dbReference>
<gene>
    <name evidence="10 11" type="primary">ntn5.S</name>
</gene>
<accession>A0A1L8FGS1</accession>
<dbReference type="PROSITE" id="PS50189">
    <property type="entry name" value="NTR"/>
    <property type="match status" value="1"/>
</dbReference>
<reference evidence="10" key="1">
    <citation type="submission" date="2025-08" db="UniProtKB">
        <authorList>
            <consortium name="RefSeq"/>
        </authorList>
    </citation>
    <scope>IDENTIFICATION</scope>
    <source>
        <strain evidence="10">J_2021</strain>
        <tissue evidence="10">Erythrocytes</tissue>
    </source>
</reference>
<evidence type="ECO:0000313" key="11">
    <source>
        <dbReference type="Xenbase" id="XB-GENE-22063029"/>
    </source>
</evidence>
<dbReference type="InterPro" id="IPR002049">
    <property type="entry name" value="LE_dom"/>
</dbReference>
<keyword evidence="7" id="KW-0325">Glycoprotein</keyword>
<comment type="subcellular location">
    <subcellularLocation>
        <location evidence="1">Secreted</location>
    </subcellularLocation>
</comment>
<evidence type="ECO:0000313" key="9">
    <source>
        <dbReference type="Proteomes" id="UP000186698"/>
    </source>
</evidence>
<organism evidence="9 10">
    <name type="scientific">Xenopus laevis</name>
    <name type="common">African clawed frog</name>
    <dbReference type="NCBI Taxonomy" id="8355"/>
    <lineage>
        <taxon>Eukaryota</taxon>
        <taxon>Metazoa</taxon>
        <taxon>Chordata</taxon>
        <taxon>Craniata</taxon>
        <taxon>Vertebrata</taxon>
        <taxon>Euteleostomi</taxon>
        <taxon>Amphibia</taxon>
        <taxon>Batrachia</taxon>
        <taxon>Anura</taxon>
        <taxon>Pipoidea</taxon>
        <taxon>Pipidae</taxon>
        <taxon>Xenopodinae</taxon>
        <taxon>Xenopus</taxon>
        <taxon>Xenopus</taxon>
    </lineage>
</organism>
<keyword evidence="3" id="KW-0964">Secreted</keyword>
<dbReference type="PaxDb" id="8355-A0A1L8FGS1"/>
<dbReference type="Proteomes" id="UP000186698">
    <property type="component" value="Chromosome 7S"/>
</dbReference>
<dbReference type="GO" id="GO:0008045">
    <property type="term" value="P:motor neuron axon guidance"/>
    <property type="evidence" value="ECO:0000318"/>
    <property type="project" value="GO_Central"/>
</dbReference>
<proteinExistence type="predicted"/>
<dbReference type="InterPro" id="IPR008211">
    <property type="entry name" value="Laminin_N"/>
</dbReference>
<dbReference type="PROSITE" id="PS51117">
    <property type="entry name" value="LAMININ_NTER"/>
    <property type="match status" value="1"/>
</dbReference>
<evidence type="ECO:0000256" key="6">
    <source>
        <dbReference type="ARBA" id="ARBA00023157"/>
    </source>
</evidence>
<dbReference type="GO" id="GO:0005604">
    <property type="term" value="C:basement membrane"/>
    <property type="evidence" value="ECO:0000318"/>
    <property type="project" value="GO_Central"/>
</dbReference>
<dbReference type="GO" id="GO:0009887">
    <property type="term" value="P:animal organ morphogenesis"/>
    <property type="evidence" value="ECO:0000318"/>
    <property type="project" value="GO_Central"/>
</dbReference>
<dbReference type="OMA" id="CKAFYWD"/>
<dbReference type="PROSITE" id="PS01248">
    <property type="entry name" value="EGF_LAM_1"/>
    <property type="match status" value="1"/>
</dbReference>
<evidence type="ECO:0000256" key="8">
    <source>
        <dbReference type="ARBA" id="ARBA00023292"/>
    </source>
</evidence>
<dbReference type="OrthoDB" id="9972745at2759"/>
<dbReference type="GO" id="GO:0005576">
    <property type="term" value="C:extracellular region"/>
    <property type="evidence" value="ECO:0007669"/>
    <property type="project" value="UniProtKB-SubCell"/>
</dbReference>
<keyword evidence="4" id="KW-0732">Signal</keyword>
<dbReference type="CDD" id="cd00055">
    <property type="entry name" value="EGF_Lam"/>
    <property type="match status" value="3"/>
</dbReference>
<evidence type="ECO:0000256" key="4">
    <source>
        <dbReference type="ARBA" id="ARBA00022729"/>
    </source>
</evidence>
<dbReference type="AlphaFoldDB" id="A0A1L8FGS1"/>
<keyword evidence="9" id="KW-1185">Reference proteome</keyword>
<dbReference type="FunFam" id="2.40.50.120:FF:000001">
    <property type="entry name" value="Netrin 1"/>
    <property type="match status" value="1"/>
</dbReference>
<dbReference type="SMART" id="SM00643">
    <property type="entry name" value="C345C"/>
    <property type="match status" value="1"/>
</dbReference>
<dbReference type="InterPro" id="IPR050440">
    <property type="entry name" value="Laminin/Netrin_ECM"/>
</dbReference>
<dbReference type="SUPFAM" id="SSF50242">
    <property type="entry name" value="TIMP-like"/>
    <property type="match status" value="1"/>
</dbReference>
<dbReference type="FunFam" id="2.60.120.260:FF:000098">
    <property type="entry name" value="Netrin-A, isoform B"/>
    <property type="match status" value="1"/>
</dbReference>
<dbReference type="SUPFAM" id="SSF49785">
    <property type="entry name" value="Galactose-binding domain-like"/>
    <property type="match status" value="1"/>
</dbReference>
<dbReference type="FunFam" id="2.10.25.10:FF:000048">
    <property type="entry name" value="Netrin 3"/>
    <property type="match status" value="1"/>
</dbReference>
<dbReference type="PROSITE" id="PS50027">
    <property type="entry name" value="EGF_LAM_2"/>
    <property type="match status" value="1"/>
</dbReference>
<evidence type="ECO:0000256" key="3">
    <source>
        <dbReference type="ARBA" id="ARBA00022525"/>
    </source>
</evidence>
<protein>
    <recommendedName>
        <fullName evidence="2">Netrin-1</fullName>
    </recommendedName>
</protein>
<dbReference type="Gene3D" id="2.40.50.120">
    <property type="match status" value="1"/>
</dbReference>
<evidence type="ECO:0000256" key="2">
    <source>
        <dbReference type="ARBA" id="ARBA00015919"/>
    </source>
</evidence>
<evidence type="ECO:0000256" key="1">
    <source>
        <dbReference type="ARBA" id="ARBA00004613"/>
    </source>
</evidence>
<dbReference type="SMART" id="SM00136">
    <property type="entry name" value="LamNT"/>
    <property type="match status" value="1"/>
</dbReference>
<keyword evidence="8" id="KW-0424">Laminin EGF-like domain</keyword>
<dbReference type="PANTHER" id="PTHR10574">
    <property type="entry name" value="NETRIN/LAMININ-RELATED"/>
    <property type="match status" value="1"/>
</dbReference>
<dbReference type="InterPro" id="IPR056863">
    <property type="entry name" value="LMN_ATRN_NET-like_EGF"/>
</dbReference>
<dbReference type="CTD" id="108697748"/>
<keyword evidence="5" id="KW-0677">Repeat</keyword>
<dbReference type="CDD" id="cd03579">
    <property type="entry name" value="NTR_netrin-1_like"/>
    <property type="match status" value="1"/>
</dbReference>
<evidence type="ECO:0000256" key="7">
    <source>
        <dbReference type="ARBA" id="ARBA00023180"/>
    </source>
</evidence>
<dbReference type="Bgee" id="108697748">
    <property type="expression patterns" value="Expressed in intestine and 7 other cell types or tissues"/>
</dbReference>
<evidence type="ECO:0000256" key="5">
    <source>
        <dbReference type="ARBA" id="ARBA00022737"/>
    </source>
</evidence>
<keyword evidence="6" id="KW-1015">Disulfide bond</keyword>
<dbReference type="Pfam" id="PF01759">
    <property type="entry name" value="NTR"/>
    <property type="match status" value="1"/>
</dbReference>
<dbReference type="KEGG" id="xla:108697748"/>
<dbReference type="Xenbase" id="XB-GENE-22063029">
    <property type="gene designation" value="ntn5.S"/>
</dbReference>
<dbReference type="Pfam" id="PF24973">
    <property type="entry name" value="EGF_LMN_ATRN"/>
    <property type="match status" value="2"/>
</dbReference>
<dbReference type="STRING" id="8355.A0A1L8FGS1"/>
<evidence type="ECO:0000313" key="10">
    <source>
        <dbReference type="RefSeq" id="XP_018083574.1"/>
    </source>
</evidence>
<dbReference type="PANTHER" id="PTHR10574:SF443">
    <property type="entry name" value="NETRIN 5"/>
    <property type="match status" value="1"/>
</dbReference>
<dbReference type="InterPro" id="IPR018933">
    <property type="entry name" value="Netrin_module_non-TIMP"/>
</dbReference>
<dbReference type="Gene3D" id="2.60.120.260">
    <property type="entry name" value="Galactose-binding domain-like"/>
    <property type="match status" value="1"/>
</dbReference>
<dbReference type="GeneID" id="108697748"/>